<keyword evidence="1 5" id="KW-0808">Transferase</keyword>
<evidence type="ECO:0000256" key="1">
    <source>
        <dbReference type="ARBA" id="ARBA00022679"/>
    </source>
</evidence>
<comment type="similarity">
    <text evidence="3">Belongs to the acetyltransferase family. RimJ subfamily.</text>
</comment>
<dbReference type="Pfam" id="PF13302">
    <property type="entry name" value="Acetyltransf_3"/>
    <property type="match status" value="1"/>
</dbReference>
<protein>
    <submittedName>
        <fullName evidence="5">N-acetyltransferase</fullName>
    </submittedName>
</protein>
<accession>A0A414PQ60</accession>
<dbReference type="Proteomes" id="UP000284676">
    <property type="component" value="Unassembled WGS sequence"/>
</dbReference>
<dbReference type="PANTHER" id="PTHR43792">
    <property type="entry name" value="GNAT FAMILY, PUTATIVE (AFU_ORTHOLOGUE AFUA_3G00765)-RELATED-RELATED"/>
    <property type="match status" value="1"/>
</dbReference>
<organism evidence="5 6">
    <name type="scientific">Fusobacterium mortiferum</name>
    <dbReference type="NCBI Taxonomy" id="850"/>
    <lineage>
        <taxon>Bacteria</taxon>
        <taxon>Fusobacteriati</taxon>
        <taxon>Fusobacteriota</taxon>
        <taxon>Fusobacteriia</taxon>
        <taxon>Fusobacteriales</taxon>
        <taxon>Fusobacteriaceae</taxon>
        <taxon>Fusobacterium</taxon>
    </lineage>
</organism>
<dbReference type="PANTHER" id="PTHR43792:SF8">
    <property type="entry name" value="[RIBOSOMAL PROTEIN US5]-ALANINE N-ACETYLTRANSFERASE"/>
    <property type="match status" value="1"/>
</dbReference>
<dbReference type="SUPFAM" id="SSF55729">
    <property type="entry name" value="Acyl-CoA N-acyltransferases (Nat)"/>
    <property type="match status" value="1"/>
</dbReference>
<dbReference type="Gene3D" id="3.40.630.30">
    <property type="match status" value="1"/>
</dbReference>
<dbReference type="PROSITE" id="PS51186">
    <property type="entry name" value="GNAT"/>
    <property type="match status" value="1"/>
</dbReference>
<evidence type="ECO:0000313" key="5">
    <source>
        <dbReference type="EMBL" id="RHF70669.1"/>
    </source>
</evidence>
<dbReference type="InterPro" id="IPR051531">
    <property type="entry name" value="N-acetyltransferase"/>
</dbReference>
<proteinExistence type="inferred from homology"/>
<evidence type="ECO:0000256" key="2">
    <source>
        <dbReference type="ARBA" id="ARBA00023315"/>
    </source>
</evidence>
<sequence length="166" mass="19530">MKVELRKWTKEYKDELKDICNKIDRKYLSDRIPNPYKDEDAVWWLDYVEKNEESNGVFRAIVVDGKICGTISIEKRGDIYIKEGVLGYYLLTEYWGRGIMTQATEKICELAFEQLDIIKIMATTFKDNIGSRKVIERNGFKLEGIREKSIYKNGIIYDECIYGKLK</sequence>
<evidence type="ECO:0000256" key="3">
    <source>
        <dbReference type="ARBA" id="ARBA00038502"/>
    </source>
</evidence>
<dbReference type="EMBL" id="QRHL01000023">
    <property type="protein sequence ID" value="RHF70669.1"/>
    <property type="molecule type" value="Genomic_DNA"/>
</dbReference>
<keyword evidence="2" id="KW-0012">Acyltransferase</keyword>
<dbReference type="InterPro" id="IPR000182">
    <property type="entry name" value="GNAT_dom"/>
</dbReference>
<dbReference type="GO" id="GO:0016747">
    <property type="term" value="F:acyltransferase activity, transferring groups other than amino-acyl groups"/>
    <property type="evidence" value="ECO:0007669"/>
    <property type="project" value="InterPro"/>
</dbReference>
<gene>
    <name evidence="5" type="ORF">DW663_10250</name>
</gene>
<comment type="caution">
    <text evidence="5">The sequence shown here is derived from an EMBL/GenBank/DDBJ whole genome shotgun (WGS) entry which is preliminary data.</text>
</comment>
<dbReference type="AlphaFoldDB" id="A0A414PQ60"/>
<name>A0A414PQ60_FUSMR</name>
<evidence type="ECO:0000313" key="6">
    <source>
        <dbReference type="Proteomes" id="UP000284676"/>
    </source>
</evidence>
<reference evidence="5 6" key="1">
    <citation type="submission" date="2018-08" db="EMBL/GenBank/DDBJ databases">
        <title>A genome reference for cultivated species of the human gut microbiota.</title>
        <authorList>
            <person name="Zou Y."/>
            <person name="Xue W."/>
            <person name="Luo G."/>
        </authorList>
    </citation>
    <scope>NUCLEOTIDE SEQUENCE [LARGE SCALE GENOMIC DNA]</scope>
    <source>
        <strain evidence="5 6">AM25-1</strain>
    </source>
</reference>
<dbReference type="InterPro" id="IPR016181">
    <property type="entry name" value="Acyl_CoA_acyltransferase"/>
</dbReference>
<feature type="domain" description="N-acetyltransferase" evidence="4">
    <location>
        <begin position="3"/>
        <end position="166"/>
    </location>
</feature>
<evidence type="ECO:0000259" key="4">
    <source>
        <dbReference type="PROSITE" id="PS51186"/>
    </source>
</evidence>